<feature type="compositionally biased region" description="Polar residues" evidence="1">
    <location>
        <begin position="58"/>
        <end position="67"/>
    </location>
</feature>
<sequence>MSNVAYCGGLTVRCSTCCNTMEVVQYLSEPNPNLNQPDLKQVASLHTYSLHVYNQSQPNRISHKSNPPTIPEHAPLRACVERKSRTTGEPPTTSHLPEQTQPKTTRTVHRAISSRCPSSTYPAGHPVLTPSQTQPPNNAHHLPLAPLSHQLDGPMIPSVLRSRGPLYPYSKCQAGAWTTDHADPHWLAPGWLQGLQSLEESLF</sequence>
<keyword evidence="3" id="KW-1185">Reference proteome</keyword>
<evidence type="ECO:0000313" key="3">
    <source>
        <dbReference type="Proteomes" id="UP000248340"/>
    </source>
</evidence>
<gene>
    <name evidence="2" type="ORF">BO82DRAFT_185100</name>
</gene>
<organism evidence="2 3">
    <name type="scientific">Aspergillus uvarum CBS 121591</name>
    <dbReference type="NCBI Taxonomy" id="1448315"/>
    <lineage>
        <taxon>Eukaryota</taxon>
        <taxon>Fungi</taxon>
        <taxon>Dikarya</taxon>
        <taxon>Ascomycota</taxon>
        <taxon>Pezizomycotina</taxon>
        <taxon>Eurotiomycetes</taxon>
        <taxon>Eurotiomycetidae</taxon>
        <taxon>Eurotiales</taxon>
        <taxon>Aspergillaceae</taxon>
        <taxon>Aspergillus</taxon>
        <taxon>Aspergillus subgen. Circumdati</taxon>
    </lineage>
</organism>
<dbReference type="RefSeq" id="XP_025495666.1">
    <property type="nucleotide sequence ID" value="XM_025630465.1"/>
</dbReference>
<evidence type="ECO:0000256" key="1">
    <source>
        <dbReference type="SAM" id="MobiDB-lite"/>
    </source>
</evidence>
<reference evidence="2 3" key="1">
    <citation type="submission" date="2016-12" db="EMBL/GenBank/DDBJ databases">
        <title>The genomes of Aspergillus section Nigri reveals drivers in fungal speciation.</title>
        <authorList>
            <consortium name="DOE Joint Genome Institute"/>
            <person name="Vesth T.C."/>
            <person name="Nybo J."/>
            <person name="Theobald S."/>
            <person name="Brandl J."/>
            <person name="Frisvad J.C."/>
            <person name="Nielsen K.F."/>
            <person name="Lyhne E.K."/>
            <person name="Kogle M.E."/>
            <person name="Kuo A."/>
            <person name="Riley R."/>
            <person name="Clum A."/>
            <person name="Nolan M."/>
            <person name="Lipzen A."/>
            <person name="Salamov A."/>
            <person name="Henrissat B."/>
            <person name="Wiebenga A."/>
            <person name="De Vries R.P."/>
            <person name="Grigoriev I.V."/>
            <person name="Mortensen U.H."/>
            <person name="Andersen M.R."/>
            <person name="Baker S.E."/>
        </authorList>
    </citation>
    <scope>NUCLEOTIDE SEQUENCE [LARGE SCALE GENOMIC DNA]</scope>
    <source>
        <strain evidence="2 3">CBS 121591</strain>
    </source>
</reference>
<dbReference type="VEuPathDB" id="FungiDB:BO82DRAFT_185100"/>
<dbReference type="EMBL" id="KZ821680">
    <property type="protein sequence ID" value="PYH85466.1"/>
    <property type="molecule type" value="Genomic_DNA"/>
</dbReference>
<feature type="region of interest" description="Disordered" evidence="1">
    <location>
        <begin position="58"/>
        <end position="77"/>
    </location>
</feature>
<name>A0A319CIA3_9EURO</name>
<proteinExistence type="predicted"/>
<feature type="compositionally biased region" description="Polar residues" evidence="1">
    <location>
        <begin position="87"/>
        <end position="105"/>
    </location>
</feature>
<evidence type="ECO:0000313" key="2">
    <source>
        <dbReference type="EMBL" id="PYH85466.1"/>
    </source>
</evidence>
<dbReference type="Proteomes" id="UP000248340">
    <property type="component" value="Unassembled WGS sequence"/>
</dbReference>
<dbReference type="GeneID" id="37133206"/>
<accession>A0A319CIA3</accession>
<feature type="region of interest" description="Disordered" evidence="1">
    <location>
        <begin position="82"/>
        <end position="144"/>
    </location>
</feature>
<protein>
    <submittedName>
        <fullName evidence="2">Uncharacterized protein</fullName>
    </submittedName>
</protein>
<dbReference type="AlphaFoldDB" id="A0A319CIA3"/>